<evidence type="ECO:0000313" key="3">
    <source>
        <dbReference type="EMBL" id="TVU72680.1"/>
    </source>
</evidence>
<keyword evidence="4" id="KW-1185">Reference proteome</keyword>
<dbReference type="EMBL" id="VNFH01000002">
    <property type="protein sequence ID" value="TVU72680.1"/>
    <property type="molecule type" value="Genomic_DNA"/>
</dbReference>
<dbReference type="PANTHER" id="PTHR40252:SF2">
    <property type="entry name" value="BLR0328 PROTEIN"/>
    <property type="match status" value="1"/>
</dbReference>
<sequence>MTCRSRPGQDAQARDDRHAAPLATAFSHQSDPVTAVEELALQLDEQLGDRGRLGGVLFFCSADYPLAELGQALAATFGAVTVSGCTTAGEITPQGYARGSIVAIGFACGDFALAQVLIEDLCGFDLPRAQSLTDDLLAHCRAQAVAPVTGHSFALTLLDGLSSSEEQVLATLDAALGSIPGFGGSAGDDNRLAHTYVYADGRFHDQAAVVVLINTHLPFEVISTHHLAPLADKLVVTAVDRDTRRVLELNAAPAAEEYARLAGVTSDALEEAVFARCPLAVRIGEAHYVRSIQRVNADASLTFYCAVETGIVLTAMQATPILAQLEHQLAEIEARLGAPLITIGCDCFLRRMEIDALGISDEASQLLRRHRVIGFNTYGEQHHGMHINQTFTGVVIGQPPAGDGTRDE</sequence>
<dbReference type="STRING" id="553385.GCA_000591415_00331"/>
<accession>A0A558HU68</accession>
<dbReference type="InterPro" id="IPR013702">
    <property type="entry name" value="FIST_domain_N"/>
</dbReference>
<dbReference type="SMART" id="SM01204">
    <property type="entry name" value="FIST_C"/>
    <property type="match status" value="1"/>
</dbReference>
<feature type="domain" description="FIST" evidence="1">
    <location>
        <begin position="52"/>
        <end position="253"/>
    </location>
</feature>
<dbReference type="SMART" id="SM00897">
    <property type="entry name" value="FIST"/>
    <property type="match status" value="1"/>
</dbReference>
<dbReference type="PANTHER" id="PTHR40252">
    <property type="entry name" value="BLR0328 PROTEIN"/>
    <property type="match status" value="1"/>
</dbReference>
<dbReference type="InterPro" id="IPR019494">
    <property type="entry name" value="FIST_C"/>
</dbReference>
<dbReference type="Pfam" id="PF10442">
    <property type="entry name" value="FIST_C"/>
    <property type="match status" value="1"/>
</dbReference>
<feature type="domain" description="FIST C-domain" evidence="2">
    <location>
        <begin position="254"/>
        <end position="384"/>
    </location>
</feature>
<comment type="caution">
    <text evidence="3">The sequence shown here is derived from an EMBL/GenBank/DDBJ whole genome shotgun (WGS) entry which is preliminary data.</text>
</comment>
<name>A0A558HU68_9GAMM</name>
<dbReference type="Pfam" id="PF08495">
    <property type="entry name" value="FIST"/>
    <property type="match status" value="1"/>
</dbReference>
<organism evidence="3 4">
    <name type="scientific">Cobetia crustatorum</name>
    <dbReference type="NCBI Taxonomy" id="553385"/>
    <lineage>
        <taxon>Bacteria</taxon>
        <taxon>Pseudomonadati</taxon>
        <taxon>Pseudomonadota</taxon>
        <taxon>Gammaproteobacteria</taxon>
        <taxon>Oceanospirillales</taxon>
        <taxon>Halomonadaceae</taxon>
        <taxon>Cobetia</taxon>
    </lineage>
</organism>
<protein>
    <submittedName>
        <fullName evidence="3">GfdT protein</fullName>
    </submittedName>
</protein>
<dbReference type="Proteomes" id="UP000319941">
    <property type="component" value="Unassembled WGS sequence"/>
</dbReference>
<evidence type="ECO:0000259" key="1">
    <source>
        <dbReference type="SMART" id="SM00897"/>
    </source>
</evidence>
<dbReference type="NCBIfam" id="NF041558">
    <property type="entry name" value="NosP"/>
    <property type="match status" value="1"/>
</dbReference>
<dbReference type="OrthoDB" id="9807948at2"/>
<reference evidence="3 4" key="1">
    <citation type="submission" date="2019-07" db="EMBL/GenBank/DDBJ databases">
        <title>Diversity of Bacteria from Kongsfjorden, Arctic.</title>
        <authorList>
            <person name="Yu Y."/>
        </authorList>
    </citation>
    <scope>NUCLEOTIDE SEQUENCE [LARGE SCALE GENOMIC DNA]</scope>
    <source>
        <strain evidence="3 4">SM1923</strain>
    </source>
</reference>
<gene>
    <name evidence="3" type="ORF">FQP86_03115</name>
</gene>
<dbReference type="RefSeq" id="WP_024950734.1">
    <property type="nucleotide sequence ID" value="NZ_CAWOWR010000076.1"/>
</dbReference>
<evidence type="ECO:0000259" key="2">
    <source>
        <dbReference type="SMART" id="SM01204"/>
    </source>
</evidence>
<proteinExistence type="predicted"/>
<dbReference type="AlphaFoldDB" id="A0A558HU68"/>
<evidence type="ECO:0000313" key="4">
    <source>
        <dbReference type="Proteomes" id="UP000319941"/>
    </source>
</evidence>